<keyword evidence="1" id="KW-0175">Coiled coil</keyword>
<evidence type="ECO:0000313" key="4">
    <source>
        <dbReference type="Proteomes" id="UP000215453"/>
    </source>
</evidence>
<name>A0A1Y6LJJ4_ZYMTR</name>
<evidence type="ECO:0000256" key="2">
    <source>
        <dbReference type="SAM" id="MobiDB-lite"/>
    </source>
</evidence>
<evidence type="ECO:0000313" key="3">
    <source>
        <dbReference type="EMBL" id="SMY23598.1"/>
    </source>
</evidence>
<organism evidence="3 4">
    <name type="scientific">Zymoseptoria tritici ST99CH_1A5</name>
    <dbReference type="NCBI Taxonomy" id="1276529"/>
    <lineage>
        <taxon>Eukaryota</taxon>
        <taxon>Fungi</taxon>
        <taxon>Dikarya</taxon>
        <taxon>Ascomycota</taxon>
        <taxon>Pezizomycotina</taxon>
        <taxon>Dothideomycetes</taxon>
        <taxon>Dothideomycetidae</taxon>
        <taxon>Mycosphaerellales</taxon>
        <taxon>Mycosphaerellaceae</taxon>
        <taxon>Zymoseptoria</taxon>
    </lineage>
</organism>
<dbReference type="Proteomes" id="UP000215453">
    <property type="component" value="Chromosome 4"/>
</dbReference>
<sequence length="284" mass="31598">MPTTREQQASWEARSTYLPPNLRKVKAAAAAKEWESTSAAPKMIDAQDTLQAAREMAPEVHSSARRPQGSITTSKSLDHRSNSNEAHVHVFKTSESLFEAFVDSKMKLVVQDEQLLGSKMSLEDKDRQLLHGEAKLAEKDKQLLEKETNLVEKDKQLSENETKLEEKDKQLSDSQTKLAAVEMQLVDSKLKLAAMDKQAFDSKVKLGRRLMHGEAELLAAEMQYSECLTECEGIVDAELEQARSGKGVRSSQPCVLWSDCVGSSDVPAEQALAIERQVLDLTEI</sequence>
<accession>A0A1Y6LJJ4</accession>
<reference evidence="3 4" key="1">
    <citation type="submission" date="2016-10" db="EMBL/GenBank/DDBJ databases">
        <authorList>
            <person name="Varghese N."/>
        </authorList>
    </citation>
    <scope>NUCLEOTIDE SEQUENCE [LARGE SCALE GENOMIC DNA]</scope>
</reference>
<protein>
    <submittedName>
        <fullName evidence="3">Uncharacterized protein</fullName>
    </submittedName>
</protein>
<feature type="coiled-coil region" evidence="1">
    <location>
        <begin position="127"/>
        <end position="184"/>
    </location>
</feature>
<feature type="region of interest" description="Disordered" evidence="2">
    <location>
        <begin position="53"/>
        <end position="81"/>
    </location>
</feature>
<dbReference type="EMBL" id="LT882679">
    <property type="protein sequence ID" value="SMY23598.1"/>
    <property type="molecule type" value="Genomic_DNA"/>
</dbReference>
<proteinExistence type="predicted"/>
<gene>
    <name evidence="3" type="ORF">ZT1A5_G5038</name>
</gene>
<dbReference type="AlphaFoldDB" id="A0A1Y6LJJ4"/>
<evidence type="ECO:0000256" key="1">
    <source>
        <dbReference type="SAM" id="Coils"/>
    </source>
</evidence>